<dbReference type="GO" id="GO:0016787">
    <property type="term" value="F:hydrolase activity"/>
    <property type="evidence" value="ECO:0007669"/>
    <property type="project" value="UniProtKB-KW"/>
</dbReference>
<evidence type="ECO:0000256" key="2">
    <source>
        <dbReference type="ARBA" id="ARBA00022797"/>
    </source>
</evidence>
<evidence type="ECO:0000313" key="5">
    <source>
        <dbReference type="EMBL" id="MFC3711590.1"/>
    </source>
</evidence>
<dbReference type="EC" id="3.-.-.-" evidence="5"/>
<keyword evidence="6" id="KW-1185">Reference proteome</keyword>
<comment type="similarity">
    <text evidence="1">Belongs to the peptidase S33 family.</text>
</comment>
<evidence type="ECO:0000256" key="1">
    <source>
        <dbReference type="ARBA" id="ARBA00010088"/>
    </source>
</evidence>
<dbReference type="PRINTS" id="PR00412">
    <property type="entry name" value="EPOXHYDRLASE"/>
</dbReference>
<gene>
    <name evidence="5" type="ORF">ACFOMD_03345</name>
</gene>
<accession>A0ABV7X820</accession>
<sequence>MSVEPFTIPVAAEEADWIRRRVEEFRFFEEPADAGWSYGANRAYLEALRDYWLTQYDWPAWVERLNRHPQVRIEVEPGFRLHAIHRRSSRADARPLLIAHGWPGSILEFDAIVERLAEPESLDTPAFHVVAPSLPGYAWSDKPERPIGPRTVAGLYDRLMPALGYDRYVYQGGDWGCVIGGWIGLDSARVAAIHLNGFGLRPADMRPRTPQEEKWLAWAINIRATETAYLQLQGTKPQSLAYAMMDSPMGVAAWLVEKFAGWSDGKGPAVEDYPFDMDRMLTNIMIYLTSRSFHTATWIYAGMFREGGFNIPPDRRIEVPTGVAAFPKDLLAFPPRAMVERGYNVVHWTDMPRGGHFASLEEPELFLADVRKFAAALPRG</sequence>
<dbReference type="InterPro" id="IPR029058">
    <property type="entry name" value="AB_hydrolase_fold"/>
</dbReference>
<protein>
    <submittedName>
        <fullName evidence="5">Epoxide hydrolase family protein</fullName>
        <ecNumber evidence="5">3.-.-.-</ecNumber>
    </submittedName>
</protein>
<dbReference type="RefSeq" id="WP_380856837.1">
    <property type="nucleotide sequence ID" value="NZ_JBHRXV010000003.1"/>
</dbReference>
<dbReference type="Proteomes" id="UP001595615">
    <property type="component" value="Unassembled WGS sequence"/>
</dbReference>
<name>A0ABV7X820_9SPHN</name>
<dbReference type="SUPFAM" id="SSF53474">
    <property type="entry name" value="alpha/beta-Hydrolases"/>
    <property type="match status" value="1"/>
</dbReference>
<evidence type="ECO:0000256" key="3">
    <source>
        <dbReference type="ARBA" id="ARBA00022801"/>
    </source>
</evidence>
<dbReference type="EMBL" id="JBHRXV010000003">
    <property type="protein sequence ID" value="MFC3711590.1"/>
    <property type="molecule type" value="Genomic_DNA"/>
</dbReference>
<evidence type="ECO:0000259" key="4">
    <source>
        <dbReference type="Pfam" id="PF06441"/>
    </source>
</evidence>
<organism evidence="5 6">
    <name type="scientific">Sphingoaurantiacus capsulatus</name>
    <dbReference type="NCBI Taxonomy" id="1771310"/>
    <lineage>
        <taxon>Bacteria</taxon>
        <taxon>Pseudomonadati</taxon>
        <taxon>Pseudomonadota</taxon>
        <taxon>Alphaproteobacteria</taxon>
        <taxon>Sphingomonadales</taxon>
        <taxon>Sphingosinicellaceae</taxon>
        <taxon>Sphingoaurantiacus</taxon>
    </lineage>
</organism>
<dbReference type="InterPro" id="IPR000639">
    <property type="entry name" value="Epox_hydrolase-like"/>
</dbReference>
<dbReference type="PANTHER" id="PTHR21661">
    <property type="entry name" value="EPOXIDE HYDROLASE 1-RELATED"/>
    <property type="match status" value="1"/>
</dbReference>
<evidence type="ECO:0000313" key="6">
    <source>
        <dbReference type="Proteomes" id="UP001595615"/>
    </source>
</evidence>
<proteinExistence type="inferred from homology"/>
<dbReference type="Gene3D" id="3.40.50.1820">
    <property type="entry name" value="alpha/beta hydrolase"/>
    <property type="match status" value="1"/>
</dbReference>
<dbReference type="PIRSF" id="PIRSF001112">
    <property type="entry name" value="Epoxide_hydrolase"/>
    <property type="match status" value="1"/>
</dbReference>
<dbReference type="InterPro" id="IPR010497">
    <property type="entry name" value="Epoxide_hydro_N"/>
</dbReference>
<comment type="caution">
    <text evidence="5">The sequence shown here is derived from an EMBL/GenBank/DDBJ whole genome shotgun (WGS) entry which is preliminary data.</text>
</comment>
<keyword evidence="3 5" id="KW-0378">Hydrolase</keyword>
<dbReference type="PANTHER" id="PTHR21661:SF35">
    <property type="entry name" value="EPOXIDE HYDROLASE"/>
    <property type="match status" value="1"/>
</dbReference>
<dbReference type="Pfam" id="PF06441">
    <property type="entry name" value="EHN"/>
    <property type="match status" value="1"/>
</dbReference>
<keyword evidence="2" id="KW-0058">Aromatic hydrocarbons catabolism</keyword>
<reference evidence="6" key="1">
    <citation type="journal article" date="2019" name="Int. J. Syst. Evol. Microbiol.">
        <title>The Global Catalogue of Microorganisms (GCM) 10K type strain sequencing project: providing services to taxonomists for standard genome sequencing and annotation.</title>
        <authorList>
            <consortium name="The Broad Institute Genomics Platform"/>
            <consortium name="The Broad Institute Genome Sequencing Center for Infectious Disease"/>
            <person name="Wu L."/>
            <person name="Ma J."/>
        </authorList>
    </citation>
    <scope>NUCLEOTIDE SEQUENCE [LARGE SCALE GENOMIC DNA]</scope>
    <source>
        <strain evidence="6">KCTC 42644</strain>
    </source>
</reference>
<feature type="domain" description="Epoxide hydrolase N-terminal" evidence="4">
    <location>
        <begin position="3"/>
        <end position="109"/>
    </location>
</feature>
<dbReference type="InterPro" id="IPR016292">
    <property type="entry name" value="Epoxide_hydrolase"/>
</dbReference>